<name>A0ABQ0TZ71_9BACL</name>
<dbReference type="InterPro" id="IPR003439">
    <property type="entry name" value="ABC_transporter-like_ATP-bd"/>
</dbReference>
<dbReference type="PROSITE" id="PS00211">
    <property type="entry name" value="ABC_TRANSPORTER_1"/>
    <property type="match status" value="1"/>
</dbReference>
<evidence type="ECO:0000256" key="1">
    <source>
        <dbReference type="ARBA" id="ARBA00022448"/>
    </source>
</evidence>
<dbReference type="InterPro" id="IPR050319">
    <property type="entry name" value="ABC_transp_ATP-bind"/>
</dbReference>
<sequence length="185" mass="20322">MLGSSGAGKSTIGKIVLGLLAPHAGTVRINGVDVYGGRRAMKELRSQVQAVFQDCFSSFNFKMTAGQIIGEPIDNFQKMGRKEKQATIEELLEMIGLSASDINKFPREFSGGQLQRICIARAIAVKPRLIVLDESVSSLDAVNQVNIIRLLRFLKDRFGMSYLFITHNLKAAFALGDQFIVLDKG</sequence>
<dbReference type="InterPro" id="IPR017871">
    <property type="entry name" value="ABC_transporter-like_CS"/>
</dbReference>
<evidence type="ECO:0000313" key="5">
    <source>
        <dbReference type="EMBL" id="GED73066.1"/>
    </source>
</evidence>
<keyword evidence="3" id="KW-0067">ATP-binding</keyword>
<evidence type="ECO:0000256" key="2">
    <source>
        <dbReference type="ARBA" id="ARBA00022741"/>
    </source>
</evidence>
<dbReference type="CDD" id="cd03257">
    <property type="entry name" value="ABC_NikE_OppD_transporters"/>
    <property type="match status" value="1"/>
</dbReference>
<reference evidence="5 6" key="1">
    <citation type="submission" date="2019-06" db="EMBL/GenBank/DDBJ databases">
        <title>Whole genome shotgun sequence of Brevibacillus reuszeri NBRC 15719.</title>
        <authorList>
            <person name="Hosoyama A."/>
            <person name="Uohara A."/>
            <person name="Ohji S."/>
            <person name="Ichikawa N."/>
        </authorList>
    </citation>
    <scope>NUCLEOTIDE SEQUENCE [LARGE SCALE GENOMIC DNA]</scope>
    <source>
        <strain evidence="5 6">NBRC 15719</strain>
    </source>
</reference>
<accession>A0ABQ0TZ71</accession>
<dbReference type="RefSeq" id="WP_236699869.1">
    <property type="nucleotide sequence ID" value="NZ_BJON01000041.1"/>
</dbReference>
<evidence type="ECO:0000256" key="3">
    <source>
        <dbReference type="ARBA" id="ARBA00022840"/>
    </source>
</evidence>
<feature type="domain" description="ABC transporter" evidence="4">
    <location>
        <begin position="2"/>
        <end position="185"/>
    </location>
</feature>
<protein>
    <recommendedName>
        <fullName evidence="4">ABC transporter domain-containing protein</fullName>
    </recommendedName>
</protein>
<dbReference type="PROSITE" id="PS50893">
    <property type="entry name" value="ABC_TRANSPORTER_2"/>
    <property type="match status" value="1"/>
</dbReference>
<organism evidence="5 6">
    <name type="scientific">Brevibacillus reuszeri</name>
    <dbReference type="NCBI Taxonomy" id="54915"/>
    <lineage>
        <taxon>Bacteria</taxon>
        <taxon>Bacillati</taxon>
        <taxon>Bacillota</taxon>
        <taxon>Bacilli</taxon>
        <taxon>Bacillales</taxon>
        <taxon>Paenibacillaceae</taxon>
        <taxon>Brevibacillus</taxon>
    </lineage>
</organism>
<gene>
    <name evidence="5" type="ORF">BRE01_67680</name>
</gene>
<proteinExistence type="predicted"/>
<dbReference type="PANTHER" id="PTHR43776">
    <property type="entry name" value="TRANSPORT ATP-BINDING PROTEIN"/>
    <property type="match status" value="1"/>
</dbReference>
<dbReference type="EMBL" id="BJON01000041">
    <property type="protein sequence ID" value="GED73066.1"/>
    <property type="molecule type" value="Genomic_DNA"/>
</dbReference>
<dbReference type="Pfam" id="PF00005">
    <property type="entry name" value="ABC_tran"/>
    <property type="match status" value="1"/>
</dbReference>
<keyword evidence="6" id="KW-1185">Reference proteome</keyword>
<keyword evidence="2" id="KW-0547">Nucleotide-binding</keyword>
<dbReference type="Proteomes" id="UP000319578">
    <property type="component" value="Unassembled WGS sequence"/>
</dbReference>
<keyword evidence="1" id="KW-0813">Transport</keyword>
<dbReference type="PANTHER" id="PTHR43776:SF8">
    <property type="entry name" value="ABC TRANSPORTER, ATP-BINDING PROTEIN"/>
    <property type="match status" value="1"/>
</dbReference>
<evidence type="ECO:0000259" key="4">
    <source>
        <dbReference type="PROSITE" id="PS50893"/>
    </source>
</evidence>
<evidence type="ECO:0000313" key="6">
    <source>
        <dbReference type="Proteomes" id="UP000319578"/>
    </source>
</evidence>
<dbReference type="SUPFAM" id="SSF52540">
    <property type="entry name" value="P-loop containing nucleoside triphosphate hydrolases"/>
    <property type="match status" value="1"/>
</dbReference>
<dbReference type="Gene3D" id="3.40.50.300">
    <property type="entry name" value="P-loop containing nucleotide triphosphate hydrolases"/>
    <property type="match status" value="1"/>
</dbReference>
<dbReference type="InterPro" id="IPR027417">
    <property type="entry name" value="P-loop_NTPase"/>
</dbReference>
<comment type="caution">
    <text evidence="5">The sequence shown here is derived from an EMBL/GenBank/DDBJ whole genome shotgun (WGS) entry which is preliminary data.</text>
</comment>